<reference evidence="1 2" key="1">
    <citation type="submission" date="2016-10" db="EMBL/GenBank/DDBJ databases">
        <authorList>
            <person name="de Groot N.N."/>
        </authorList>
    </citation>
    <scope>NUCLEOTIDE SEQUENCE [LARGE SCALE GENOMIC DNA]</scope>
    <source>
        <strain evidence="1 2">CDM_5</strain>
    </source>
</reference>
<dbReference type="EMBL" id="FOAD01000003">
    <property type="protein sequence ID" value="SEL19263.1"/>
    <property type="molecule type" value="Genomic_DNA"/>
</dbReference>
<evidence type="ECO:0000313" key="2">
    <source>
        <dbReference type="Proteomes" id="UP000183894"/>
    </source>
</evidence>
<dbReference type="Proteomes" id="UP000183894">
    <property type="component" value="Unassembled WGS sequence"/>
</dbReference>
<organism evidence="1 2">
    <name type="scientific">Haloferax larsenii</name>
    <dbReference type="NCBI Taxonomy" id="302484"/>
    <lineage>
        <taxon>Archaea</taxon>
        <taxon>Methanobacteriati</taxon>
        <taxon>Methanobacteriota</taxon>
        <taxon>Stenosarchaea group</taxon>
        <taxon>Halobacteria</taxon>
        <taxon>Halobacteriales</taxon>
        <taxon>Haloferacaceae</taxon>
        <taxon>Haloferax</taxon>
    </lineage>
</organism>
<name>A0A1H7N6Y0_HALLR</name>
<accession>A0A1H7N6Y0</accession>
<protein>
    <submittedName>
        <fullName evidence="1">Uncharacterized protein</fullName>
    </submittedName>
</protein>
<dbReference type="AlphaFoldDB" id="A0A1H7N6Y0"/>
<dbReference type="RefSeq" id="WP_074793242.1">
    <property type="nucleotide sequence ID" value="NZ_FOAD01000003.1"/>
</dbReference>
<proteinExistence type="predicted"/>
<gene>
    <name evidence="1" type="ORF">SAMN04488691_103210</name>
</gene>
<evidence type="ECO:0000313" key="1">
    <source>
        <dbReference type="EMBL" id="SEL19263.1"/>
    </source>
</evidence>
<sequence>MSASLTGFVDRLADYIPSDRVEQSDDKVYVYAPEGGFGIQEEVYDGHDVRLIESIGMDSLSENHTLYREDAHHVLIFKEV</sequence>